<keyword evidence="1" id="KW-0175">Coiled coil</keyword>
<dbReference type="Proteomes" id="UP001567731">
    <property type="component" value="Unassembled WGS sequence"/>
</dbReference>
<keyword evidence="4" id="KW-1185">Reference proteome</keyword>
<sequence length="258" mass="29399">MQGYKEFLESLQKMTDVRLNIAILLTCLAAIILSSPDHFILDPVPKLIPQSLILVTSIRLVFSVINTIHTMISKKIEKQKLEAQALIEKQNKEREKELLKDKISSSIDELDVFQLYIIKKLIGKNNASHAKGATLFSLCNLNITYVVATGERSQSVALTSIAKDILEKKFNNDISQLEKNAATRAFNAMAEKEISSFKLLLEKDVTKTTWTDRSGRLHYSPSEYIFRNFSDSIIFEQPQKGYEYTLNSNLRSILEKYC</sequence>
<keyword evidence="2" id="KW-0472">Membrane</keyword>
<organism evidence="3 4">
    <name type="scientific">Enterobacter rongchengensis</name>
    <dbReference type="NCBI Taxonomy" id="3030999"/>
    <lineage>
        <taxon>Bacteria</taxon>
        <taxon>Pseudomonadati</taxon>
        <taxon>Pseudomonadota</taxon>
        <taxon>Gammaproteobacteria</taxon>
        <taxon>Enterobacterales</taxon>
        <taxon>Enterobacteriaceae</taxon>
        <taxon>Enterobacter</taxon>
    </lineage>
</organism>
<keyword evidence="2" id="KW-0812">Transmembrane</keyword>
<feature type="transmembrane region" description="Helical" evidence="2">
    <location>
        <begin position="47"/>
        <end position="68"/>
    </location>
</feature>
<evidence type="ECO:0000256" key="1">
    <source>
        <dbReference type="SAM" id="Coils"/>
    </source>
</evidence>
<protein>
    <recommendedName>
        <fullName evidence="5">DUF3298 domain-containing protein</fullName>
    </recommendedName>
</protein>
<gene>
    <name evidence="3" type="ORF">QVM81_19205</name>
</gene>
<accession>A0ABV4JM92</accession>
<dbReference type="EMBL" id="JAUEHC010000032">
    <property type="protein sequence ID" value="MEZ4053691.1"/>
    <property type="molecule type" value="Genomic_DNA"/>
</dbReference>
<feature type="transmembrane region" description="Helical" evidence="2">
    <location>
        <begin position="21"/>
        <end position="41"/>
    </location>
</feature>
<evidence type="ECO:0000313" key="3">
    <source>
        <dbReference type="EMBL" id="MEZ4053691.1"/>
    </source>
</evidence>
<keyword evidence="2" id="KW-1133">Transmembrane helix</keyword>
<evidence type="ECO:0008006" key="5">
    <source>
        <dbReference type="Google" id="ProtNLM"/>
    </source>
</evidence>
<reference evidence="3 4" key="1">
    <citation type="submission" date="2023-06" db="EMBL/GenBank/DDBJ databases">
        <title>Genome characterization of Enterobacterales and Pseudomonas spp isolates with different phenotypes to cefepime-taniborbactam.</title>
        <authorList>
            <person name="Hernandez-Garcia M."/>
            <person name="Garcia-Castillo M."/>
            <person name="Ruiz-Garbajosa P."/>
            <person name="Canton R."/>
        </authorList>
    </citation>
    <scope>NUCLEOTIDE SEQUENCE [LARGE SCALE GENOMIC DNA]</scope>
    <source>
        <strain evidence="3 4">A003</strain>
    </source>
</reference>
<evidence type="ECO:0000256" key="2">
    <source>
        <dbReference type="SAM" id="Phobius"/>
    </source>
</evidence>
<comment type="caution">
    <text evidence="3">The sequence shown here is derived from an EMBL/GenBank/DDBJ whole genome shotgun (WGS) entry which is preliminary data.</text>
</comment>
<name>A0ABV4JM92_9ENTR</name>
<dbReference type="RefSeq" id="WP_047723477.1">
    <property type="nucleotide sequence ID" value="NZ_JAUEHC010000032.1"/>
</dbReference>
<evidence type="ECO:0000313" key="4">
    <source>
        <dbReference type="Proteomes" id="UP001567731"/>
    </source>
</evidence>
<proteinExistence type="predicted"/>
<feature type="coiled-coil region" evidence="1">
    <location>
        <begin position="73"/>
        <end position="109"/>
    </location>
</feature>